<organism evidence="1 2">
    <name type="scientific">Willisornis vidua</name>
    <name type="common">Xingu scale-backed antbird</name>
    <dbReference type="NCBI Taxonomy" id="1566151"/>
    <lineage>
        <taxon>Eukaryota</taxon>
        <taxon>Metazoa</taxon>
        <taxon>Chordata</taxon>
        <taxon>Craniata</taxon>
        <taxon>Vertebrata</taxon>
        <taxon>Euteleostomi</taxon>
        <taxon>Archelosauria</taxon>
        <taxon>Archosauria</taxon>
        <taxon>Dinosauria</taxon>
        <taxon>Saurischia</taxon>
        <taxon>Theropoda</taxon>
        <taxon>Coelurosauria</taxon>
        <taxon>Aves</taxon>
        <taxon>Neognathae</taxon>
        <taxon>Neoaves</taxon>
        <taxon>Telluraves</taxon>
        <taxon>Australaves</taxon>
        <taxon>Passeriformes</taxon>
        <taxon>Thamnophilidae</taxon>
        <taxon>Willisornis</taxon>
    </lineage>
</organism>
<protein>
    <submittedName>
        <fullName evidence="1">Uncharacterized protein</fullName>
    </submittedName>
</protein>
<gene>
    <name evidence="1" type="ORF">WISP_20388</name>
</gene>
<dbReference type="Proteomes" id="UP001145742">
    <property type="component" value="Unassembled WGS sequence"/>
</dbReference>
<evidence type="ECO:0000313" key="1">
    <source>
        <dbReference type="EMBL" id="KAJ7425834.1"/>
    </source>
</evidence>
<accession>A0ABQ9DN76</accession>
<comment type="caution">
    <text evidence="1">The sequence shown here is derived from an EMBL/GenBank/DDBJ whole genome shotgun (WGS) entry which is preliminary data.</text>
</comment>
<reference evidence="1" key="1">
    <citation type="submission" date="2019-10" db="EMBL/GenBank/DDBJ databases">
        <authorList>
            <person name="Soares A.E.R."/>
            <person name="Aleixo A."/>
            <person name="Schneider P."/>
            <person name="Miyaki C.Y."/>
            <person name="Schneider M.P."/>
            <person name="Mello C."/>
            <person name="Vasconcelos A.T.R."/>
        </authorList>
    </citation>
    <scope>NUCLEOTIDE SEQUENCE</scope>
    <source>
        <tissue evidence="1">Muscle</tissue>
    </source>
</reference>
<keyword evidence="2" id="KW-1185">Reference proteome</keyword>
<sequence length="88" mass="9992">MDDDTMKSVCGLLKDLDAIAKGSETVLYLVLWFNPSPKQLLSHSTQYELLSHSSQYDELENQMSKGTNSIHKSSEEDSLYPFDIFDQS</sequence>
<name>A0ABQ9DN76_9PASS</name>
<proteinExistence type="predicted"/>
<evidence type="ECO:0000313" key="2">
    <source>
        <dbReference type="Proteomes" id="UP001145742"/>
    </source>
</evidence>
<dbReference type="EMBL" id="WHWB01032380">
    <property type="protein sequence ID" value="KAJ7425834.1"/>
    <property type="molecule type" value="Genomic_DNA"/>
</dbReference>